<organism evidence="2 3">
    <name type="scientific">Desmophyllum pertusum</name>
    <dbReference type="NCBI Taxonomy" id="174260"/>
    <lineage>
        <taxon>Eukaryota</taxon>
        <taxon>Metazoa</taxon>
        <taxon>Cnidaria</taxon>
        <taxon>Anthozoa</taxon>
        <taxon>Hexacorallia</taxon>
        <taxon>Scleractinia</taxon>
        <taxon>Caryophylliina</taxon>
        <taxon>Caryophylliidae</taxon>
        <taxon>Desmophyllum</taxon>
    </lineage>
</organism>
<accession>A0A9W9Y746</accession>
<reference evidence="2" key="1">
    <citation type="submission" date="2023-01" db="EMBL/GenBank/DDBJ databases">
        <title>Genome assembly of the deep-sea coral Lophelia pertusa.</title>
        <authorList>
            <person name="Herrera S."/>
            <person name="Cordes E."/>
        </authorList>
    </citation>
    <scope>NUCLEOTIDE SEQUENCE</scope>
    <source>
        <strain evidence="2">USNM1676648</strain>
        <tissue evidence="2">Polyp</tissue>
    </source>
</reference>
<keyword evidence="1" id="KW-1133">Transmembrane helix</keyword>
<keyword evidence="1" id="KW-0812">Transmembrane</keyword>
<gene>
    <name evidence="2" type="ORF">OS493_037509</name>
</gene>
<feature type="transmembrane region" description="Helical" evidence="1">
    <location>
        <begin position="90"/>
        <end position="112"/>
    </location>
</feature>
<dbReference type="Proteomes" id="UP001163046">
    <property type="component" value="Unassembled WGS sequence"/>
</dbReference>
<evidence type="ECO:0000313" key="2">
    <source>
        <dbReference type="EMBL" id="KAJ7318652.1"/>
    </source>
</evidence>
<evidence type="ECO:0000313" key="3">
    <source>
        <dbReference type="Proteomes" id="UP001163046"/>
    </source>
</evidence>
<sequence>MDVCRYFEVGCDNELEDCQLIYLNKWLLAPGQYKCSCKKGFKRHPTKTCIALKPTNLPSAQPTEKKQLKATEKKLTNGEMTKQKESKSNIGVILGSLSACLVVITVVAFVLWKNFPKRMTSEERLRREVIVEMEETWIDENAEAQEQTLLTKISNQLQSLSAKFKSYFADLTQKLRDLTSNYKRTERLTRRPPSKRPRQRF</sequence>
<comment type="caution">
    <text evidence="2">The sequence shown here is derived from an EMBL/GenBank/DDBJ whole genome shotgun (WGS) entry which is preliminary data.</text>
</comment>
<evidence type="ECO:0008006" key="4">
    <source>
        <dbReference type="Google" id="ProtNLM"/>
    </source>
</evidence>
<keyword evidence="1" id="KW-0472">Membrane</keyword>
<dbReference type="AlphaFoldDB" id="A0A9W9Y746"/>
<dbReference type="OrthoDB" id="10315223at2759"/>
<name>A0A9W9Y746_9CNID</name>
<dbReference type="EMBL" id="MU827849">
    <property type="protein sequence ID" value="KAJ7318652.1"/>
    <property type="molecule type" value="Genomic_DNA"/>
</dbReference>
<evidence type="ECO:0000256" key="1">
    <source>
        <dbReference type="SAM" id="Phobius"/>
    </source>
</evidence>
<proteinExistence type="predicted"/>
<keyword evidence="3" id="KW-1185">Reference proteome</keyword>
<protein>
    <recommendedName>
        <fullName evidence="4">EGF-like domain-containing protein</fullName>
    </recommendedName>
</protein>